<dbReference type="EMBL" id="AECV01000036">
    <property type="protein sequence ID" value="EFW29124.1"/>
    <property type="molecule type" value="Genomic_DNA"/>
</dbReference>
<protein>
    <submittedName>
        <fullName evidence="1">Uncharacterized protein</fullName>
    </submittedName>
</protein>
<organism evidence="1 2">
    <name type="scientific">Selenomonas artemidis F0399</name>
    <dbReference type="NCBI Taxonomy" id="749551"/>
    <lineage>
        <taxon>Bacteria</taxon>
        <taxon>Bacillati</taxon>
        <taxon>Bacillota</taxon>
        <taxon>Negativicutes</taxon>
        <taxon>Selenomonadales</taxon>
        <taxon>Selenomonadaceae</taxon>
        <taxon>Selenomonas</taxon>
    </lineage>
</organism>
<dbReference type="Proteomes" id="UP000004633">
    <property type="component" value="Unassembled WGS sequence"/>
</dbReference>
<sequence length="46" mass="5261">MLCIQACASLTIRYFIYLHRFGIRLAKKAGLKNGCGRTPTRYEVAR</sequence>
<evidence type="ECO:0000313" key="2">
    <source>
        <dbReference type="Proteomes" id="UP000004633"/>
    </source>
</evidence>
<proteinExistence type="predicted"/>
<comment type="caution">
    <text evidence="1">The sequence shown here is derived from an EMBL/GenBank/DDBJ whole genome shotgun (WGS) entry which is preliminary data.</text>
</comment>
<gene>
    <name evidence="1" type="ORF">HMPREF9555_01687</name>
</gene>
<evidence type="ECO:0000313" key="1">
    <source>
        <dbReference type="EMBL" id="EFW29124.1"/>
    </source>
</evidence>
<accession>E7N3U7</accession>
<keyword evidence="2" id="KW-1185">Reference proteome</keyword>
<reference evidence="1 2" key="1">
    <citation type="submission" date="2010-08" db="EMBL/GenBank/DDBJ databases">
        <authorList>
            <person name="Weinstock G."/>
            <person name="Sodergren E."/>
            <person name="Clifton S."/>
            <person name="Fulton L."/>
            <person name="Fulton B."/>
            <person name="Courtney L."/>
            <person name="Fronick C."/>
            <person name="Harrison M."/>
            <person name="Strong C."/>
            <person name="Farmer C."/>
            <person name="Delahaunty K."/>
            <person name="Markovic C."/>
            <person name="Hall O."/>
            <person name="Minx P."/>
            <person name="Tomlinson C."/>
            <person name="Mitreva M."/>
            <person name="Hou S."/>
            <person name="Chen J."/>
            <person name="Wollam A."/>
            <person name="Pepin K.H."/>
            <person name="Johnson M."/>
            <person name="Bhonagiri V."/>
            <person name="Zhang X."/>
            <person name="Suruliraj S."/>
            <person name="Warren W."/>
            <person name="Chinwalla A."/>
            <person name="Mardis E.R."/>
            <person name="Wilson R.K."/>
        </authorList>
    </citation>
    <scope>NUCLEOTIDE SEQUENCE [LARGE SCALE GENOMIC DNA]</scope>
    <source>
        <strain evidence="1 2">F0399</strain>
    </source>
</reference>
<dbReference type="AlphaFoldDB" id="E7N3U7"/>
<dbReference type="STRING" id="749551.HMPREF9555_01687"/>
<name>E7N3U7_9FIRM</name>
<dbReference type="HOGENOM" id="CLU_3188881_0_0_9"/>